<reference evidence="2 3" key="1">
    <citation type="journal article" date="2024" name="BMC Genomics">
        <title>Genome assembly of redclaw crayfish (Cherax quadricarinatus) provides insights into its immune adaptation and hypoxia tolerance.</title>
        <authorList>
            <person name="Liu Z."/>
            <person name="Zheng J."/>
            <person name="Li H."/>
            <person name="Fang K."/>
            <person name="Wang S."/>
            <person name="He J."/>
            <person name="Zhou D."/>
            <person name="Weng S."/>
            <person name="Chi M."/>
            <person name="Gu Z."/>
            <person name="He J."/>
            <person name="Li F."/>
            <person name="Wang M."/>
        </authorList>
    </citation>
    <scope>NUCLEOTIDE SEQUENCE [LARGE SCALE GENOMIC DNA]</scope>
    <source>
        <strain evidence="2">ZL_2023a</strain>
    </source>
</reference>
<gene>
    <name evidence="2" type="ORF">OTU49_006530</name>
</gene>
<accession>A0AAW0X0L6</accession>
<dbReference type="Proteomes" id="UP001445076">
    <property type="component" value="Unassembled WGS sequence"/>
</dbReference>
<proteinExistence type="predicted"/>
<feature type="transmembrane region" description="Helical" evidence="1">
    <location>
        <begin position="77"/>
        <end position="98"/>
    </location>
</feature>
<name>A0AAW0X0L6_CHEQU</name>
<comment type="caution">
    <text evidence="2">The sequence shown here is derived from an EMBL/GenBank/DDBJ whole genome shotgun (WGS) entry which is preliminary data.</text>
</comment>
<evidence type="ECO:0000313" key="2">
    <source>
        <dbReference type="EMBL" id="KAK8733219.1"/>
    </source>
</evidence>
<organism evidence="2 3">
    <name type="scientific">Cherax quadricarinatus</name>
    <name type="common">Australian red claw crayfish</name>
    <dbReference type="NCBI Taxonomy" id="27406"/>
    <lineage>
        <taxon>Eukaryota</taxon>
        <taxon>Metazoa</taxon>
        <taxon>Ecdysozoa</taxon>
        <taxon>Arthropoda</taxon>
        <taxon>Crustacea</taxon>
        <taxon>Multicrustacea</taxon>
        <taxon>Malacostraca</taxon>
        <taxon>Eumalacostraca</taxon>
        <taxon>Eucarida</taxon>
        <taxon>Decapoda</taxon>
        <taxon>Pleocyemata</taxon>
        <taxon>Astacidea</taxon>
        <taxon>Parastacoidea</taxon>
        <taxon>Parastacidae</taxon>
        <taxon>Cherax</taxon>
    </lineage>
</organism>
<sequence>MSRASGAPRRVCFAYSVASAPGAAHTLTLTARHDTCIQRQHDAHIALNATLAGKCMEVGSMSSGSSSNRSKGPAGGLHLATTLLLLLLLILVVPATALSL</sequence>
<protein>
    <submittedName>
        <fullName evidence="2">Uncharacterized protein</fullName>
    </submittedName>
</protein>
<evidence type="ECO:0000313" key="3">
    <source>
        <dbReference type="Proteomes" id="UP001445076"/>
    </source>
</evidence>
<dbReference type="AlphaFoldDB" id="A0AAW0X0L6"/>
<dbReference type="EMBL" id="JARKIK010000054">
    <property type="protein sequence ID" value="KAK8733219.1"/>
    <property type="molecule type" value="Genomic_DNA"/>
</dbReference>
<keyword evidence="3" id="KW-1185">Reference proteome</keyword>
<keyword evidence="1" id="KW-0472">Membrane</keyword>
<evidence type="ECO:0000256" key="1">
    <source>
        <dbReference type="SAM" id="Phobius"/>
    </source>
</evidence>
<keyword evidence="1" id="KW-0812">Transmembrane</keyword>
<keyword evidence="1" id="KW-1133">Transmembrane helix</keyword>